<accession>A0A8D3BZH0</accession>
<dbReference type="GO" id="GO:0030097">
    <property type="term" value="P:hemopoiesis"/>
    <property type="evidence" value="ECO:0007669"/>
    <property type="project" value="Ensembl"/>
</dbReference>
<sequence>MRRSCSRLHASEAAGACVYVRYSCFILFLCAETKAMFSTSAKIVKPNGEKPDEFESGISQALLELEMNSDLKAQLRELNITAAKEIEVGGSRKAIIIFVPVPQLKSFQKIQVRLVRELEKKFSGKHVVFIAQRRILPKPTRKSRTKNKQKRPRSRTLTAVHDAILEDLVFPSEIVGKRIRVKLDSSRLIKVHLDKAQQNNVEHKEAPVCPTLKEIRKEALKLLSSAFRESEQLSSWLLIKYFRVMSRFRKLPKQHWTSPQELILSVEL</sequence>
<dbReference type="Ensembl" id="ENSSMAT00000054424.1">
    <property type="protein sequence ID" value="ENSSMAP00000040428.1"/>
    <property type="gene ID" value="ENSSMAG00000007610.2"/>
</dbReference>
<dbReference type="GO" id="GO:0051726">
    <property type="term" value="P:regulation of cell cycle"/>
    <property type="evidence" value="ECO:0007669"/>
    <property type="project" value="Ensembl"/>
</dbReference>
<dbReference type="GO" id="GO:0030686">
    <property type="term" value="C:90S preribosome"/>
    <property type="evidence" value="ECO:0007669"/>
    <property type="project" value="TreeGrafter"/>
</dbReference>
<dbReference type="GO" id="GO:0032040">
    <property type="term" value="C:small-subunit processome"/>
    <property type="evidence" value="ECO:0007669"/>
    <property type="project" value="TreeGrafter"/>
</dbReference>
<evidence type="ECO:0000256" key="1">
    <source>
        <dbReference type="ARBA" id="ARBA00007820"/>
    </source>
</evidence>
<evidence type="ECO:0000313" key="6">
    <source>
        <dbReference type="Proteomes" id="UP000694558"/>
    </source>
</evidence>
<dbReference type="GO" id="GO:0043009">
    <property type="term" value="P:chordate embryonic development"/>
    <property type="evidence" value="ECO:0007669"/>
    <property type="project" value="Ensembl"/>
</dbReference>
<dbReference type="GeneTree" id="ENSGT00390000014122"/>
<evidence type="ECO:0000313" key="5">
    <source>
        <dbReference type="Ensembl" id="ENSSMAP00000040428.1"/>
    </source>
</evidence>
<dbReference type="Pfam" id="PF01251">
    <property type="entry name" value="Ribosomal_S7e"/>
    <property type="match status" value="1"/>
</dbReference>
<evidence type="ECO:0000256" key="2">
    <source>
        <dbReference type="ARBA" id="ARBA00022980"/>
    </source>
</evidence>
<protein>
    <recommendedName>
        <fullName evidence="4">40S ribosomal protein S7</fullName>
    </recommendedName>
</protein>
<dbReference type="GO" id="GO:0042274">
    <property type="term" value="P:ribosomal small subunit biogenesis"/>
    <property type="evidence" value="ECO:0007669"/>
    <property type="project" value="TreeGrafter"/>
</dbReference>
<dbReference type="PROSITE" id="PS00948">
    <property type="entry name" value="RIBOSOMAL_S7E"/>
    <property type="match status" value="1"/>
</dbReference>
<dbReference type="GO" id="GO:0003735">
    <property type="term" value="F:structural constituent of ribosome"/>
    <property type="evidence" value="ECO:0007669"/>
    <property type="project" value="InterPro"/>
</dbReference>
<evidence type="ECO:0000256" key="4">
    <source>
        <dbReference type="RuleBase" id="RU364105"/>
    </source>
</evidence>
<reference evidence="5" key="2">
    <citation type="submission" date="2025-08" db="UniProtKB">
        <authorList>
            <consortium name="Ensembl"/>
        </authorList>
    </citation>
    <scope>IDENTIFICATION</scope>
</reference>
<evidence type="ECO:0000256" key="3">
    <source>
        <dbReference type="ARBA" id="ARBA00023274"/>
    </source>
</evidence>
<dbReference type="AlphaFoldDB" id="A0A8D3BZH0"/>
<dbReference type="InterPro" id="IPR000554">
    <property type="entry name" value="Ribosomal_eS7"/>
</dbReference>
<dbReference type="GO" id="GO:0006364">
    <property type="term" value="P:rRNA processing"/>
    <property type="evidence" value="ECO:0007669"/>
    <property type="project" value="TreeGrafter"/>
</dbReference>
<name>A0A8D3BZH0_SCOMX</name>
<proteinExistence type="inferred from homology"/>
<dbReference type="GO" id="GO:0022627">
    <property type="term" value="C:cytosolic small ribosomal subunit"/>
    <property type="evidence" value="ECO:0007669"/>
    <property type="project" value="TreeGrafter"/>
</dbReference>
<gene>
    <name evidence="5" type="primary">rps7</name>
</gene>
<dbReference type="PANTHER" id="PTHR11278">
    <property type="entry name" value="40S RIBOSOMAL PROTEIN S7"/>
    <property type="match status" value="1"/>
</dbReference>
<organism evidence="5 6">
    <name type="scientific">Scophthalmus maximus</name>
    <name type="common">Turbot</name>
    <name type="synonym">Psetta maxima</name>
    <dbReference type="NCBI Taxonomy" id="52904"/>
    <lineage>
        <taxon>Eukaryota</taxon>
        <taxon>Metazoa</taxon>
        <taxon>Chordata</taxon>
        <taxon>Craniata</taxon>
        <taxon>Vertebrata</taxon>
        <taxon>Euteleostomi</taxon>
        <taxon>Actinopterygii</taxon>
        <taxon>Neopterygii</taxon>
        <taxon>Teleostei</taxon>
        <taxon>Neoteleostei</taxon>
        <taxon>Acanthomorphata</taxon>
        <taxon>Carangaria</taxon>
        <taxon>Pleuronectiformes</taxon>
        <taxon>Pleuronectoidei</taxon>
        <taxon>Scophthalmidae</taxon>
        <taxon>Scophthalmus</taxon>
    </lineage>
</organism>
<dbReference type="GO" id="GO:0006412">
    <property type="term" value="P:translation"/>
    <property type="evidence" value="ECO:0007669"/>
    <property type="project" value="InterPro"/>
</dbReference>
<dbReference type="InterPro" id="IPR047861">
    <property type="entry name" value="Ribosomal_eS7_CS"/>
</dbReference>
<dbReference type="Proteomes" id="UP000694558">
    <property type="component" value="Chromosome 20"/>
</dbReference>
<comment type="similarity">
    <text evidence="1 4">Belongs to the eukaryotic ribosomal protein eS7 family.</text>
</comment>
<reference evidence="5" key="1">
    <citation type="submission" date="2023-05" db="EMBL/GenBank/DDBJ databases">
        <title>High-quality long-read genome of Scophthalmus maximus.</title>
        <authorList>
            <person name="Lien S."/>
            <person name="Martinez P."/>
        </authorList>
    </citation>
    <scope>NUCLEOTIDE SEQUENCE [LARGE SCALE GENOMIC DNA]</scope>
</reference>
<keyword evidence="3 4" id="KW-0687">Ribonucleoprotein</keyword>
<keyword evidence="2 4" id="KW-0689">Ribosomal protein</keyword>
<dbReference type="PANTHER" id="PTHR11278:SF0">
    <property type="entry name" value="SMALL RIBOSOMAL SUBUNIT PROTEIN ES7"/>
    <property type="match status" value="1"/>
</dbReference>